<organism evidence="1 2">
    <name type="scientific">Ambispora leptoticha</name>
    <dbReference type="NCBI Taxonomy" id="144679"/>
    <lineage>
        <taxon>Eukaryota</taxon>
        <taxon>Fungi</taxon>
        <taxon>Fungi incertae sedis</taxon>
        <taxon>Mucoromycota</taxon>
        <taxon>Glomeromycotina</taxon>
        <taxon>Glomeromycetes</taxon>
        <taxon>Archaeosporales</taxon>
        <taxon>Ambisporaceae</taxon>
        <taxon>Ambispora</taxon>
    </lineage>
</organism>
<dbReference type="EMBL" id="CAJVPS010000267">
    <property type="protein sequence ID" value="CAG8471514.1"/>
    <property type="molecule type" value="Genomic_DNA"/>
</dbReference>
<dbReference type="OrthoDB" id="2386437at2759"/>
<comment type="caution">
    <text evidence="1">The sequence shown here is derived from an EMBL/GenBank/DDBJ whole genome shotgun (WGS) entry which is preliminary data.</text>
</comment>
<gene>
    <name evidence="1" type="ORF">ALEPTO_LOCUS2035</name>
</gene>
<name>A0A9N8W188_9GLOM</name>
<proteinExistence type="predicted"/>
<evidence type="ECO:0000313" key="1">
    <source>
        <dbReference type="EMBL" id="CAG8471514.1"/>
    </source>
</evidence>
<protein>
    <submittedName>
        <fullName evidence="1">1992_t:CDS:1</fullName>
    </submittedName>
</protein>
<keyword evidence="2" id="KW-1185">Reference proteome</keyword>
<accession>A0A9N8W188</accession>
<sequence length="79" mass="9443">MGDWWYMIAHDITPLMLIISKYIGFSSEEIHLPITNEDKQLFWELIADQEEIIDVVMNEYRFLLHHGHNYKGGKLIHIM</sequence>
<evidence type="ECO:0000313" key="2">
    <source>
        <dbReference type="Proteomes" id="UP000789508"/>
    </source>
</evidence>
<dbReference type="AlphaFoldDB" id="A0A9N8W188"/>
<dbReference type="Proteomes" id="UP000789508">
    <property type="component" value="Unassembled WGS sequence"/>
</dbReference>
<reference evidence="1" key="1">
    <citation type="submission" date="2021-06" db="EMBL/GenBank/DDBJ databases">
        <authorList>
            <person name="Kallberg Y."/>
            <person name="Tangrot J."/>
            <person name="Rosling A."/>
        </authorList>
    </citation>
    <scope>NUCLEOTIDE SEQUENCE</scope>
    <source>
        <strain evidence="1">FL130A</strain>
    </source>
</reference>